<sequence length="483" mass="51129">MLCAISGETPQVPTISSKSGHVFEKRLIEAYIQENGKDPVTGEELTLEDLIDLKTDRIVRPRPPTITSIPSLLSVFQNEWDALALETYTLRQQLAQTRQELSTALYQHDAAVRVIGRLIKERDEARDALSKITASGVSAGAGPASGSDEMQVDSNEVPADVVERINATHAELSAGRRKRPVPADWAVPDTIGSFKTVSSSEPLYPGGTSISLDASQELALVGGVDGVSGVYSLGENSVSRVLPSGDGAVTDAAWWGTRPVTASASGVVRVWEESGNESTTFQKHAGKVSGICLHPSGDLLGSVGVDKSYVLYDLAASKAVSQVYTESALTSTHFHPDGHLLGAGTQDATVEVFDTRENKVLAKFEPLAGPVKALRFSENGFWLAVACKGDKTVSLWDLRKGQMTKAIEIGSVIESVGWDYTGQYLATAGPQGVTAQHYSKASKAWSAPLQSAVPAVALAWGARAESLVTLSGDGVVTVLGKAD</sequence>
<dbReference type="GO" id="GO:0071006">
    <property type="term" value="C:U2-type catalytic step 1 spliceosome"/>
    <property type="evidence" value="ECO:0007669"/>
    <property type="project" value="TreeGrafter"/>
</dbReference>
<evidence type="ECO:0000256" key="12">
    <source>
        <dbReference type="ARBA" id="ARBA00023187"/>
    </source>
</evidence>
<evidence type="ECO:0000256" key="1">
    <source>
        <dbReference type="ARBA" id="ARBA00004123"/>
    </source>
</evidence>
<comment type="similarity">
    <text evidence="3 16">Belongs to the WD repeat PRP19 family.</text>
</comment>
<dbReference type="AlphaFoldDB" id="A0AAV9UXD1"/>
<protein>
    <recommendedName>
        <fullName evidence="16">Pre-mRNA-processing factor 19</fullName>
        <ecNumber evidence="16">2.3.2.27</ecNumber>
    </recommendedName>
</protein>
<dbReference type="InterPro" id="IPR055340">
    <property type="entry name" value="RING-Ubox_PRP19"/>
</dbReference>
<evidence type="ECO:0000256" key="16">
    <source>
        <dbReference type="RuleBase" id="RU367101"/>
    </source>
</evidence>
<evidence type="ECO:0000256" key="15">
    <source>
        <dbReference type="PROSITE-ProRule" id="PRU00221"/>
    </source>
</evidence>
<dbReference type="Pfam" id="PF08606">
    <property type="entry name" value="Prp19"/>
    <property type="match status" value="1"/>
</dbReference>
<dbReference type="PROSITE" id="PS51698">
    <property type="entry name" value="U_BOX"/>
    <property type="match status" value="1"/>
</dbReference>
<feature type="domain" description="U-box" evidence="17">
    <location>
        <begin position="1"/>
        <end position="70"/>
    </location>
</feature>
<evidence type="ECO:0000256" key="14">
    <source>
        <dbReference type="ARBA" id="ARBA00023242"/>
    </source>
</evidence>
<dbReference type="InterPro" id="IPR038959">
    <property type="entry name" value="Prp19"/>
</dbReference>
<dbReference type="SMART" id="SM00504">
    <property type="entry name" value="Ubox"/>
    <property type="match status" value="1"/>
</dbReference>
<dbReference type="PANTHER" id="PTHR43995">
    <property type="entry name" value="PRE-MRNA-PROCESSING FACTOR 19"/>
    <property type="match status" value="1"/>
</dbReference>
<comment type="subcellular location">
    <subcellularLocation>
        <location evidence="1 16">Nucleus</location>
    </subcellularLocation>
</comment>
<keyword evidence="13 16" id="KW-0234">DNA repair</keyword>
<reference evidence="18 19" key="1">
    <citation type="submission" date="2019-10" db="EMBL/GenBank/DDBJ databases">
        <authorList>
            <person name="Palmer J.M."/>
        </authorList>
    </citation>
    <scope>NUCLEOTIDE SEQUENCE [LARGE SCALE GENOMIC DNA]</scope>
    <source>
        <strain evidence="18 19">TWF696</strain>
    </source>
</reference>
<evidence type="ECO:0000256" key="10">
    <source>
        <dbReference type="ARBA" id="ARBA00022786"/>
    </source>
</evidence>
<feature type="repeat" description="WD" evidence="15">
    <location>
        <begin position="281"/>
        <end position="322"/>
    </location>
</feature>
<dbReference type="GO" id="GO:0070534">
    <property type="term" value="P:protein K63-linked ubiquitination"/>
    <property type="evidence" value="ECO:0007669"/>
    <property type="project" value="UniProtKB-UniRule"/>
</dbReference>
<organism evidence="18 19">
    <name type="scientific">Orbilia brochopaga</name>
    <dbReference type="NCBI Taxonomy" id="3140254"/>
    <lineage>
        <taxon>Eukaryota</taxon>
        <taxon>Fungi</taxon>
        <taxon>Dikarya</taxon>
        <taxon>Ascomycota</taxon>
        <taxon>Pezizomycotina</taxon>
        <taxon>Orbiliomycetes</taxon>
        <taxon>Orbiliales</taxon>
        <taxon>Orbiliaceae</taxon>
        <taxon>Orbilia</taxon>
    </lineage>
</organism>
<dbReference type="CDD" id="cd16656">
    <property type="entry name" value="RING-Ubox_PRP19"/>
    <property type="match status" value="1"/>
</dbReference>
<dbReference type="EMBL" id="JAVHNQ010000004">
    <property type="protein sequence ID" value="KAK6350102.1"/>
    <property type="molecule type" value="Genomic_DNA"/>
</dbReference>
<keyword evidence="11" id="KW-0413">Isomerase</keyword>
<evidence type="ECO:0000256" key="3">
    <source>
        <dbReference type="ARBA" id="ARBA00006388"/>
    </source>
</evidence>
<dbReference type="InterPro" id="IPR013915">
    <property type="entry name" value="Prp19_cc"/>
</dbReference>
<keyword evidence="8" id="KW-0677">Repeat</keyword>
<dbReference type="GO" id="GO:0000398">
    <property type="term" value="P:mRNA splicing, via spliceosome"/>
    <property type="evidence" value="ECO:0007669"/>
    <property type="project" value="InterPro"/>
</dbReference>
<dbReference type="InterPro" id="IPR036322">
    <property type="entry name" value="WD40_repeat_dom_sf"/>
</dbReference>
<keyword evidence="6 16" id="KW-0808">Transferase</keyword>
<dbReference type="Gene3D" id="2.130.10.10">
    <property type="entry name" value="YVTN repeat-like/Quinoprotein amine dehydrogenase"/>
    <property type="match status" value="1"/>
</dbReference>
<dbReference type="Gene3D" id="3.30.40.10">
    <property type="entry name" value="Zinc/RING finger domain, C3HC4 (zinc finger)"/>
    <property type="match status" value="1"/>
</dbReference>
<dbReference type="GO" id="GO:0061630">
    <property type="term" value="F:ubiquitin protein ligase activity"/>
    <property type="evidence" value="ECO:0007669"/>
    <property type="project" value="UniProtKB-UniRule"/>
</dbReference>
<dbReference type="GO" id="GO:0006281">
    <property type="term" value="P:DNA repair"/>
    <property type="evidence" value="ECO:0007669"/>
    <property type="project" value="UniProtKB-KW"/>
</dbReference>
<evidence type="ECO:0000313" key="18">
    <source>
        <dbReference type="EMBL" id="KAK6350102.1"/>
    </source>
</evidence>
<evidence type="ECO:0000256" key="9">
    <source>
        <dbReference type="ARBA" id="ARBA00022763"/>
    </source>
</evidence>
<evidence type="ECO:0000256" key="4">
    <source>
        <dbReference type="ARBA" id="ARBA00022574"/>
    </source>
</evidence>
<evidence type="ECO:0000256" key="11">
    <source>
        <dbReference type="ARBA" id="ARBA00023110"/>
    </source>
</evidence>
<comment type="catalytic activity">
    <reaction evidence="16">
        <text>S-ubiquitinyl-[E2 ubiquitin-conjugating enzyme]-L-cysteine + [acceptor protein]-L-lysine = [E2 ubiquitin-conjugating enzyme]-L-cysteine + N(6)-ubiquitinyl-[acceptor protein]-L-lysine.</text>
        <dbReference type="EC" id="2.3.2.27"/>
    </reaction>
</comment>
<keyword evidence="12 16" id="KW-0508">mRNA splicing</keyword>
<dbReference type="FunFam" id="3.30.40.10:FF:000027">
    <property type="entry name" value="Pre-mRNA-processing factor 19, putative"/>
    <property type="match status" value="1"/>
</dbReference>
<keyword evidence="4 15" id="KW-0853">WD repeat</keyword>
<dbReference type="Proteomes" id="UP001375240">
    <property type="component" value="Unassembled WGS sequence"/>
</dbReference>
<comment type="pathway">
    <text evidence="2 16">Protein modification; protein ubiquitination.</text>
</comment>
<dbReference type="InterPro" id="IPR003613">
    <property type="entry name" value="Ubox_domain"/>
</dbReference>
<keyword evidence="14 16" id="KW-0539">Nucleus</keyword>
<dbReference type="SUPFAM" id="SSF50978">
    <property type="entry name" value="WD40 repeat-like"/>
    <property type="match status" value="1"/>
</dbReference>
<name>A0AAV9UXD1_9PEZI</name>
<dbReference type="PROSITE" id="PS50082">
    <property type="entry name" value="WD_REPEATS_2"/>
    <property type="match status" value="1"/>
</dbReference>
<evidence type="ECO:0000256" key="8">
    <source>
        <dbReference type="ARBA" id="ARBA00022737"/>
    </source>
</evidence>
<comment type="caution">
    <text evidence="18">The sequence shown here is derived from an EMBL/GenBank/DDBJ whole genome shotgun (WGS) entry which is preliminary data.</text>
</comment>
<evidence type="ECO:0000256" key="6">
    <source>
        <dbReference type="ARBA" id="ARBA00022679"/>
    </source>
</evidence>
<dbReference type="InterPro" id="IPR015943">
    <property type="entry name" value="WD40/YVTN_repeat-like_dom_sf"/>
</dbReference>
<keyword evidence="7 16" id="KW-0747">Spliceosome</keyword>
<evidence type="ECO:0000256" key="5">
    <source>
        <dbReference type="ARBA" id="ARBA00022664"/>
    </source>
</evidence>
<gene>
    <name evidence="18" type="ORF">TWF696_006349</name>
</gene>
<dbReference type="PANTHER" id="PTHR43995:SF1">
    <property type="entry name" value="PRE-MRNA-PROCESSING FACTOR 19"/>
    <property type="match status" value="1"/>
</dbReference>
<comment type="subunit">
    <text evidence="16">Homotetramer.</text>
</comment>
<evidence type="ECO:0000256" key="13">
    <source>
        <dbReference type="ARBA" id="ARBA00023204"/>
    </source>
</evidence>
<keyword evidence="11" id="KW-0697">Rotamase</keyword>
<dbReference type="Pfam" id="PF00400">
    <property type="entry name" value="WD40"/>
    <property type="match status" value="2"/>
</dbReference>
<dbReference type="GO" id="GO:0003755">
    <property type="term" value="F:peptidyl-prolyl cis-trans isomerase activity"/>
    <property type="evidence" value="ECO:0007669"/>
    <property type="project" value="UniProtKB-KW"/>
</dbReference>
<evidence type="ECO:0000313" key="19">
    <source>
        <dbReference type="Proteomes" id="UP001375240"/>
    </source>
</evidence>
<proteinExistence type="inferred from homology"/>
<evidence type="ECO:0000259" key="17">
    <source>
        <dbReference type="PROSITE" id="PS51698"/>
    </source>
</evidence>
<accession>A0AAV9UXD1</accession>
<dbReference type="EC" id="2.3.2.27" evidence="16"/>
<dbReference type="InterPro" id="IPR001680">
    <property type="entry name" value="WD40_rpt"/>
</dbReference>
<evidence type="ECO:0000256" key="7">
    <source>
        <dbReference type="ARBA" id="ARBA00022728"/>
    </source>
</evidence>
<dbReference type="SUPFAM" id="SSF57850">
    <property type="entry name" value="RING/U-box"/>
    <property type="match status" value="1"/>
</dbReference>
<keyword evidence="9 16" id="KW-0227">DNA damage</keyword>
<keyword evidence="10 16" id="KW-0833">Ubl conjugation pathway</keyword>
<evidence type="ECO:0000256" key="2">
    <source>
        <dbReference type="ARBA" id="ARBA00004906"/>
    </source>
</evidence>
<dbReference type="InterPro" id="IPR013083">
    <property type="entry name" value="Znf_RING/FYVE/PHD"/>
</dbReference>
<keyword evidence="5 16" id="KW-0507">mRNA processing</keyword>
<dbReference type="SMART" id="SM00320">
    <property type="entry name" value="WD40"/>
    <property type="match status" value="5"/>
</dbReference>
<keyword evidence="19" id="KW-1185">Reference proteome</keyword>
<dbReference type="GO" id="GO:0005737">
    <property type="term" value="C:cytoplasm"/>
    <property type="evidence" value="ECO:0007669"/>
    <property type="project" value="TreeGrafter"/>
</dbReference>
<dbReference type="GO" id="GO:0000974">
    <property type="term" value="C:Prp19 complex"/>
    <property type="evidence" value="ECO:0007669"/>
    <property type="project" value="UniProtKB-UniRule"/>
</dbReference>
<comment type="function">
    <text evidence="16">Ubiquitin-protein ligase which is mainly involved pre-mRNA splicing and DNA repair. Required for pre-mRNA splicing as component of the spliceosome.</text>
</comment>